<dbReference type="EMBL" id="WMBF01000430">
    <property type="protein sequence ID" value="MBW5425091.1"/>
    <property type="molecule type" value="Genomic_DNA"/>
</dbReference>
<name>A0ABS6YUH6_9ACTN</name>
<evidence type="ECO:0000259" key="8">
    <source>
        <dbReference type="Pfam" id="PF04138"/>
    </source>
</evidence>
<gene>
    <name evidence="9" type="ORF">GKQ77_26620</name>
</gene>
<evidence type="ECO:0000256" key="3">
    <source>
        <dbReference type="ARBA" id="ARBA00022692"/>
    </source>
</evidence>
<protein>
    <submittedName>
        <fullName evidence="9">GtrA family protein</fullName>
    </submittedName>
</protein>
<keyword evidence="4 7" id="KW-1133">Transmembrane helix</keyword>
<evidence type="ECO:0000313" key="10">
    <source>
        <dbReference type="Proteomes" id="UP001197114"/>
    </source>
</evidence>
<evidence type="ECO:0000256" key="4">
    <source>
        <dbReference type="ARBA" id="ARBA00022989"/>
    </source>
</evidence>
<dbReference type="Proteomes" id="UP001197114">
    <property type="component" value="Unassembled WGS sequence"/>
</dbReference>
<evidence type="ECO:0000256" key="2">
    <source>
        <dbReference type="ARBA" id="ARBA00009399"/>
    </source>
</evidence>
<keyword evidence="3 7" id="KW-0812">Transmembrane</keyword>
<feature type="region of interest" description="Disordered" evidence="6">
    <location>
        <begin position="1"/>
        <end position="26"/>
    </location>
</feature>
<evidence type="ECO:0000256" key="7">
    <source>
        <dbReference type="SAM" id="Phobius"/>
    </source>
</evidence>
<keyword evidence="5 7" id="KW-0472">Membrane</keyword>
<dbReference type="PANTHER" id="PTHR38459:SF1">
    <property type="entry name" value="PROPHAGE BACTOPRENOL-LINKED GLUCOSE TRANSLOCASE HOMOLOG"/>
    <property type="match status" value="1"/>
</dbReference>
<proteinExistence type="inferred from homology"/>
<evidence type="ECO:0000256" key="1">
    <source>
        <dbReference type="ARBA" id="ARBA00004141"/>
    </source>
</evidence>
<comment type="similarity">
    <text evidence="2">Belongs to the GtrA family.</text>
</comment>
<feature type="transmembrane region" description="Helical" evidence="7">
    <location>
        <begin position="57"/>
        <end position="82"/>
    </location>
</feature>
<evidence type="ECO:0000256" key="5">
    <source>
        <dbReference type="ARBA" id="ARBA00023136"/>
    </source>
</evidence>
<comment type="subcellular location">
    <subcellularLocation>
        <location evidence="1">Membrane</location>
        <topology evidence="1">Multi-pass membrane protein</topology>
    </subcellularLocation>
</comment>
<evidence type="ECO:0000313" key="9">
    <source>
        <dbReference type="EMBL" id="MBW5425091.1"/>
    </source>
</evidence>
<dbReference type="PANTHER" id="PTHR38459">
    <property type="entry name" value="PROPHAGE BACTOPRENOL-LINKED GLUCOSE TRANSLOCASE HOMOLOG"/>
    <property type="match status" value="1"/>
</dbReference>
<feature type="domain" description="GtrA/DPMS transmembrane" evidence="8">
    <location>
        <begin position="59"/>
        <end position="178"/>
    </location>
</feature>
<dbReference type="InterPro" id="IPR007267">
    <property type="entry name" value="GtrA_DPMS_TM"/>
</dbReference>
<dbReference type="Pfam" id="PF04138">
    <property type="entry name" value="GtrA_DPMS_TM"/>
    <property type="match status" value="1"/>
</dbReference>
<organism evidence="9 10">
    <name type="scientific">Streptomyces anatolicus</name>
    <dbReference type="NCBI Taxonomy" id="2675858"/>
    <lineage>
        <taxon>Bacteria</taxon>
        <taxon>Bacillati</taxon>
        <taxon>Actinomycetota</taxon>
        <taxon>Actinomycetes</taxon>
        <taxon>Kitasatosporales</taxon>
        <taxon>Streptomycetaceae</taxon>
        <taxon>Streptomyces</taxon>
    </lineage>
</organism>
<evidence type="ECO:0000256" key="6">
    <source>
        <dbReference type="SAM" id="MobiDB-lite"/>
    </source>
</evidence>
<feature type="compositionally biased region" description="Low complexity" evidence="6">
    <location>
        <begin position="10"/>
        <end position="26"/>
    </location>
</feature>
<dbReference type="InterPro" id="IPR051401">
    <property type="entry name" value="GtrA_CellWall_Glycosyl"/>
</dbReference>
<feature type="transmembrane region" description="Helical" evidence="7">
    <location>
        <begin position="88"/>
        <end position="109"/>
    </location>
</feature>
<feature type="transmembrane region" description="Helical" evidence="7">
    <location>
        <begin position="155"/>
        <end position="176"/>
    </location>
</feature>
<sequence length="185" mass="19391">MTAPALKEGPPTATAPSASETSPASSASLVSPASPVASASPAPRSALARLRALCLELVKFGLVGGSGVAVNLVVFNLLLLGLGSRPMTATVLASCVAMGTNYLGFRFFAYRDRASRTKRQIALFFVFSGIGVAMESVLFYVAYHGAGMSGPLGSNIAKALSIVLASGFRFLVYRTWVFQHDARRQ</sequence>
<accession>A0ABS6YUH6</accession>
<comment type="caution">
    <text evidence="9">The sequence shown here is derived from an EMBL/GenBank/DDBJ whole genome shotgun (WGS) entry which is preliminary data.</text>
</comment>
<keyword evidence="10" id="KW-1185">Reference proteome</keyword>
<reference evidence="9 10" key="1">
    <citation type="submission" date="2019-11" db="EMBL/GenBank/DDBJ databases">
        <authorList>
            <person name="Ay H."/>
        </authorList>
    </citation>
    <scope>NUCLEOTIDE SEQUENCE [LARGE SCALE GENOMIC DNA]</scope>
    <source>
        <strain evidence="9 10">BG9H</strain>
    </source>
</reference>
<feature type="transmembrane region" description="Helical" evidence="7">
    <location>
        <begin position="121"/>
        <end position="143"/>
    </location>
</feature>